<evidence type="ECO:0000313" key="3">
    <source>
        <dbReference type="Proteomes" id="UP000540519"/>
    </source>
</evidence>
<evidence type="ECO:0000313" key="2">
    <source>
        <dbReference type="EMBL" id="MUH35896.1"/>
    </source>
</evidence>
<dbReference type="EMBL" id="RCNR01000012">
    <property type="protein sequence ID" value="MUH35896.1"/>
    <property type="molecule type" value="Genomic_DNA"/>
</dbReference>
<dbReference type="AlphaFoldDB" id="A0A7X3D1D5"/>
<comment type="caution">
    <text evidence="2">The sequence shown here is derived from an EMBL/GenBank/DDBJ whole genome shotgun (WGS) entry which is preliminary data.</text>
</comment>
<feature type="chain" id="PRO_5030777811" description="NIPSNAP protein" evidence="1">
    <location>
        <begin position="25"/>
        <end position="144"/>
    </location>
</feature>
<evidence type="ECO:0000256" key="1">
    <source>
        <dbReference type="SAM" id="SignalP"/>
    </source>
</evidence>
<dbReference type="OrthoDB" id="1445639at2"/>
<organism evidence="2 3">
    <name type="scientific">Zobellia amurskyensis</name>
    <dbReference type="NCBI Taxonomy" id="248905"/>
    <lineage>
        <taxon>Bacteria</taxon>
        <taxon>Pseudomonadati</taxon>
        <taxon>Bacteroidota</taxon>
        <taxon>Flavobacteriia</taxon>
        <taxon>Flavobacteriales</taxon>
        <taxon>Flavobacteriaceae</taxon>
        <taxon>Zobellia</taxon>
    </lineage>
</organism>
<accession>A0A7X3D1D5</accession>
<sequence>MKTITSLLSTLLLLVFIIPTSGTAQEGNYYMVTTWKLQVPEDGSRAEMMGLLKDFSEKIVFKNDKIISEKVMHHVSGADIRDVVVTTEYASWNDIEAANIRQEELMKEGWPKEEEREAYFKSFSKYVVTHSDEIFQEIPSLTKK</sequence>
<evidence type="ECO:0008006" key="4">
    <source>
        <dbReference type="Google" id="ProtNLM"/>
    </source>
</evidence>
<name>A0A7X3D1D5_9FLAO</name>
<dbReference type="RefSeq" id="WP_038233903.1">
    <property type="nucleotide sequence ID" value="NZ_RCNR01000012.1"/>
</dbReference>
<feature type="signal peptide" evidence="1">
    <location>
        <begin position="1"/>
        <end position="24"/>
    </location>
</feature>
<dbReference type="Proteomes" id="UP000540519">
    <property type="component" value="Unassembled WGS sequence"/>
</dbReference>
<reference evidence="2 3" key="1">
    <citation type="journal article" date="2019" name="Mar. Drugs">
        <title>Comparative Genomics and CAZyme Genome Repertoires of Marine Zobellia amurskyensis KMM 3526(T) and Zobellia laminariae KMM 3676(T).</title>
        <authorList>
            <person name="Chernysheva N."/>
            <person name="Bystritskaya E."/>
            <person name="Stenkova A."/>
            <person name="Golovkin I."/>
            <person name="Nedashkovskaya O."/>
            <person name="Isaeva M."/>
        </authorList>
    </citation>
    <scope>NUCLEOTIDE SEQUENCE [LARGE SCALE GENOMIC DNA]</scope>
    <source>
        <strain evidence="2 3">KMM 3526</strain>
    </source>
</reference>
<keyword evidence="3" id="KW-1185">Reference proteome</keyword>
<protein>
    <recommendedName>
        <fullName evidence="4">NIPSNAP protein</fullName>
    </recommendedName>
</protein>
<proteinExistence type="predicted"/>
<gene>
    <name evidence="2" type="ORF">D9O36_08595</name>
</gene>
<keyword evidence="1" id="KW-0732">Signal</keyword>